<sequence length="18" mass="2108">MVHLSLKRSVTGETRHEQ</sequence>
<dbReference type="EMBL" id="VSRR010003839">
    <property type="protein sequence ID" value="MPC37635.1"/>
    <property type="molecule type" value="Genomic_DNA"/>
</dbReference>
<protein>
    <submittedName>
        <fullName evidence="1">Uncharacterized protein</fullName>
    </submittedName>
</protein>
<dbReference type="AlphaFoldDB" id="A0A5B7EW19"/>
<proteinExistence type="predicted"/>
<keyword evidence="2" id="KW-1185">Reference proteome</keyword>
<name>A0A5B7EW19_PORTR</name>
<comment type="caution">
    <text evidence="1">The sequence shown here is derived from an EMBL/GenBank/DDBJ whole genome shotgun (WGS) entry which is preliminary data.</text>
</comment>
<reference evidence="1 2" key="1">
    <citation type="submission" date="2019-05" db="EMBL/GenBank/DDBJ databases">
        <title>Another draft genome of Portunus trituberculatus and its Hox gene families provides insights of decapod evolution.</title>
        <authorList>
            <person name="Jeong J.-H."/>
            <person name="Song I."/>
            <person name="Kim S."/>
            <person name="Choi T."/>
            <person name="Kim D."/>
            <person name="Ryu S."/>
            <person name="Kim W."/>
        </authorList>
    </citation>
    <scope>NUCLEOTIDE SEQUENCE [LARGE SCALE GENOMIC DNA]</scope>
    <source>
        <tissue evidence="1">Muscle</tissue>
    </source>
</reference>
<dbReference type="Proteomes" id="UP000324222">
    <property type="component" value="Unassembled WGS sequence"/>
</dbReference>
<gene>
    <name evidence="1" type="ORF">E2C01_031123</name>
</gene>
<evidence type="ECO:0000313" key="1">
    <source>
        <dbReference type="EMBL" id="MPC37635.1"/>
    </source>
</evidence>
<accession>A0A5B7EW19</accession>
<evidence type="ECO:0000313" key="2">
    <source>
        <dbReference type="Proteomes" id="UP000324222"/>
    </source>
</evidence>
<organism evidence="1 2">
    <name type="scientific">Portunus trituberculatus</name>
    <name type="common">Swimming crab</name>
    <name type="synonym">Neptunus trituberculatus</name>
    <dbReference type="NCBI Taxonomy" id="210409"/>
    <lineage>
        <taxon>Eukaryota</taxon>
        <taxon>Metazoa</taxon>
        <taxon>Ecdysozoa</taxon>
        <taxon>Arthropoda</taxon>
        <taxon>Crustacea</taxon>
        <taxon>Multicrustacea</taxon>
        <taxon>Malacostraca</taxon>
        <taxon>Eumalacostraca</taxon>
        <taxon>Eucarida</taxon>
        <taxon>Decapoda</taxon>
        <taxon>Pleocyemata</taxon>
        <taxon>Brachyura</taxon>
        <taxon>Eubrachyura</taxon>
        <taxon>Portunoidea</taxon>
        <taxon>Portunidae</taxon>
        <taxon>Portuninae</taxon>
        <taxon>Portunus</taxon>
    </lineage>
</organism>